<dbReference type="InterPro" id="IPR041203">
    <property type="entry name" value="Bact_A2M_MG5"/>
</dbReference>
<keyword evidence="2 3" id="KW-0732">Signal</keyword>
<feature type="signal peptide" evidence="3">
    <location>
        <begin position="1"/>
        <end position="22"/>
    </location>
</feature>
<feature type="domain" description="Alpha-2-macroglobulin bait region" evidence="4">
    <location>
        <begin position="981"/>
        <end position="1123"/>
    </location>
</feature>
<sequence>MKMKKLLILMFSFCFIFLQSCKKDVNSDLTLSNPKLFTEYIASFTTGVVSTKAPIDIGLTKNIGDWEANQEVDSKLFTITPAVKGKLIYLPTNVLRFEPTERLKQDQKYAVSLKLGEIVKLEDKLSEFNFQFNTIPLTFNVEFNDLQSVDTDNFIVNGVLSSSDWVTTEQAKKVITAKLKNNEKVELQLTSEAKSEAKEFPFIAKKITAQDQSTELVLSINGKSLNTNQNTDFTFSIPPNHAFYPFFIKTFPNDDQSVWINFSKPLRKNQSFEGLISLSDNNSKLTYTTDGNVLKVYVDKPIKNEVTLTVHRGIRGLDGTSNITSDLEHYFTVNFGILSPQIELLSNGTILPSSQNLKINFQATTLNAVDVKVYRIFENNILQFLQDNSLNGSYNLHNVASPIAETTIKLTNANPKALLNWNTYALDLASIITPEPGAIYRVELSMKKVYSLYTCGEESTEDNSDSNEQYATDYSDEYDEYDDYEYYYYNWSERDNPCDPAYYYYQGKKAINVLASDLGVIIKGGTNNVYSAIVTDLISTEPIGAATVEFYTYQQQLIASSKTDSYGLLSINLEKQKPSFAIVRHEKNTTYVKIEENNALAISNFDVDGTKLNNGINGYLYTERGVWRPGDDIFISFILDDTANPLPSQHPIKLTFSDPYGKLVDQIIRKKNNTNHYVFQLKTSAEAPTGNWSANLSVGGVKFYKRIKIETIKPNRLKIKNNVEGKVLSSTTSKRVDFNVQWLQGTTAKNLKANVTMKLIKQPTAFKKFKNYTFENNLYSDYSQDNTVFNGSTDYDGNFSFYLDSDYSFKNAGLLKAIFVTKVFENGGDMSTDVSTATYSPFSSYVGILSPDPNKYGYYETDQKLKFSFVKLNDQEETLQGRIKIDIYKNSGSWWWSRGNNGYSDYSTSSYYSLYLSETIETNSNGLGEYTLTIPEQDWGTYEVVATDLSSGHISATTIYVDWPYYSTRAKGSQAKEATMLSIATDKKEYSVGEKVKLSFPSSENGRALVSIENGTNVVETHWVKTTKGETNFEFTATANMAPNIYINISSIQPHANTLNNSPIRLYGIVPIDVYDKKTKLEPIITMPDRLQPEADFSIQVKEKSGQKMTYTIAVVEEGLLDLTRFKTPNPWDNFYSKTALGVRTWDIYNDVIGAYGGSINQIFSIGGDEDLGAGEVKKANRFKPVVIHEGPFILEAGKTANHKLKMPKYIGSVRTMIVAANANTKAYGNVEKTVKVNNPLMILGSLPRRAVPGEKVTLPVTVFAMEKQIKDVKVTVKTDDKFKLLTESSQNITFSSPGDQIVYFDLEVLQKTGVSKILIEATSGKEKANYEVELDVLNPNPIATQNHTITIHPNQTEKINWENFGVSGTNTAVLELSNFPGINLTSRLKFLINYPHGCSEQITSGVFPQLFLEDFTELNDSKKKSIQNNVNAGIVKLAERQMSNGGFRYWSSSTYADDWATSYVGHFFLEAEKRGYVLPVGSKANWISYQQNEARNWRHQPNYNNDVAQSYRLYTLALAGAPELASMNRLRETANISQIAKLRLAAAYALVGQKEIATKLATEGSLDNRDNNYFYYGSYERNMAMALETLILTNSDATRTYELATELAHKLGSDTWMSTQTTAYGLNAISQYTKKLAKSNGIKATYSLNGQSATVNDKNNFFNKDLTSLKTNNELSLTNTSNGVLYVKVATSGILPIGKELVDESKLSIKTTFTDTKGMTIDPTTLNQGTEFIAYITITNNDIKSVDNIALTHIVPSGWEIVNLRYTEAGDSDNQVSHTDIRDDRSMFYFYLSGKSSKVLKVNLNASYLGKYYMPGVHANAMYDNSYRSRTAGKWIEVVK</sequence>
<evidence type="ECO:0000256" key="2">
    <source>
        <dbReference type="ARBA" id="ARBA00022729"/>
    </source>
</evidence>
<dbReference type="GO" id="GO:0004866">
    <property type="term" value="F:endopeptidase inhibitor activity"/>
    <property type="evidence" value="ECO:0007669"/>
    <property type="project" value="InterPro"/>
</dbReference>
<dbReference type="InterPro" id="IPR008930">
    <property type="entry name" value="Terpenoid_cyclase/PrenylTrfase"/>
</dbReference>
<feature type="chain" id="PRO_5026297489" description="Alpha-2-macroglobulin domain protein" evidence="3">
    <location>
        <begin position="23"/>
        <end position="1841"/>
    </location>
</feature>
<dbReference type="Pfam" id="PF01835">
    <property type="entry name" value="MG2"/>
    <property type="match status" value="1"/>
</dbReference>
<dbReference type="Pfam" id="PF17962">
    <property type="entry name" value="bMG6"/>
    <property type="match status" value="1"/>
</dbReference>
<dbReference type="Pfam" id="PF17973">
    <property type="entry name" value="bMG10"/>
    <property type="match status" value="1"/>
</dbReference>
<dbReference type="InterPro" id="IPR041246">
    <property type="entry name" value="Bact_MG10"/>
</dbReference>
<name>A0A6I3LLM0_9FLAO</name>
<dbReference type="SMART" id="SM01359">
    <property type="entry name" value="A2M_N_2"/>
    <property type="match status" value="1"/>
</dbReference>
<dbReference type="Gene3D" id="1.50.10.20">
    <property type="match status" value="1"/>
</dbReference>
<dbReference type="Gene3D" id="2.60.40.3710">
    <property type="match status" value="1"/>
</dbReference>
<dbReference type="PANTHER" id="PTHR40094">
    <property type="entry name" value="ALPHA-2-MACROGLOBULIN HOMOLOG"/>
    <property type="match status" value="1"/>
</dbReference>
<dbReference type="InterPro" id="IPR001599">
    <property type="entry name" value="Macroglobln_a2"/>
</dbReference>
<feature type="domain" description="Alpha-2-macroglobulin" evidence="5">
    <location>
        <begin position="1186"/>
        <end position="1277"/>
    </location>
</feature>
<dbReference type="PROSITE" id="PS51257">
    <property type="entry name" value="PROKAR_LIPOPROTEIN"/>
    <property type="match status" value="1"/>
</dbReference>
<dbReference type="CDD" id="cd02891">
    <property type="entry name" value="A2M_like"/>
    <property type="match status" value="1"/>
</dbReference>
<dbReference type="PANTHER" id="PTHR40094:SF1">
    <property type="entry name" value="UBIQUITIN DOMAIN-CONTAINING PROTEIN"/>
    <property type="match status" value="1"/>
</dbReference>
<evidence type="ECO:0000256" key="1">
    <source>
        <dbReference type="ARBA" id="ARBA00010556"/>
    </source>
</evidence>
<accession>A0A6I3LLM0</accession>
<keyword evidence="7" id="KW-1185">Reference proteome</keyword>
<dbReference type="SMART" id="SM01419">
    <property type="entry name" value="Thiol-ester_cl"/>
    <property type="match status" value="1"/>
</dbReference>
<evidence type="ECO:0000313" key="6">
    <source>
        <dbReference type="EMBL" id="MTG96875.1"/>
    </source>
</evidence>
<protein>
    <recommendedName>
        <fullName evidence="8">Alpha-2-macroglobulin domain protein</fullName>
    </recommendedName>
</protein>
<dbReference type="Pfam" id="PF17972">
    <property type="entry name" value="bMG5"/>
    <property type="match status" value="1"/>
</dbReference>
<dbReference type="RefSeq" id="WP_155090927.1">
    <property type="nucleotide sequence ID" value="NZ_WMJX01000002.1"/>
</dbReference>
<dbReference type="EMBL" id="WMJX01000002">
    <property type="protein sequence ID" value="MTG96875.1"/>
    <property type="molecule type" value="Genomic_DNA"/>
</dbReference>
<dbReference type="Pfam" id="PF11974">
    <property type="entry name" value="bMG3"/>
    <property type="match status" value="1"/>
</dbReference>
<dbReference type="Gene3D" id="2.60.40.1930">
    <property type="match status" value="1"/>
</dbReference>
<evidence type="ECO:0000259" key="5">
    <source>
        <dbReference type="SMART" id="SM01360"/>
    </source>
</evidence>
<proteinExistence type="inferred from homology"/>
<evidence type="ECO:0000313" key="7">
    <source>
        <dbReference type="Proteomes" id="UP000438760"/>
    </source>
</evidence>
<organism evidence="6 7">
    <name type="scientific">Myroides albus</name>
    <dbReference type="NCBI Taxonomy" id="2562892"/>
    <lineage>
        <taxon>Bacteria</taxon>
        <taxon>Pseudomonadati</taxon>
        <taxon>Bacteroidota</taxon>
        <taxon>Flavobacteriia</taxon>
        <taxon>Flavobacteriales</taxon>
        <taxon>Flavobacteriaceae</taxon>
        <taxon>Myroides</taxon>
    </lineage>
</organism>
<dbReference type="InterPro" id="IPR051802">
    <property type="entry name" value="YfhM-like"/>
</dbReference>
<dbReference type="Gene3D" id="2.60.40.10">
    <property type="entry name" value="Immunoglobulins"/>
    <property type="match status" value="1"/>
</dbReference>
<evidence type="ECO:0008006" key="8">
    <source>
        <dbReference type="Google" id="ProtNLM"/>
    </source>
</evidence>
<dbReference type="InterPro" id="IPR041462">
    <property type="entry name" value="Bact_A2M_MG6"/>
</dbReference>
<dbReference type="Pfam" id="PF07703">
    <property type="entry name" value="A2M_BRD"/>
    <property type="match status" value="1"/>
</dbReference>
<dbReference type="SUPFAM" id="SSF48239">
    <property type="entry name" value="Terpenoid cyclases/Protein prenyltransferases"/>
    <property type="match status" value="1"/>
</dbReference>
<gene>
    <name evidence="6" type="ORF">GJV76_01730</name>
</gene>
<dbReference type="Proteomes" id="UP000438760">
    <property type="component" value="Unassembled WGS sequence"/>
</dbReference>
<dbReference type="InterPro" id="IPR047565">
    <property type="entry name" value="Alpha-macroglob_thiol-ester_cl"/>
</dbReference>
<dbReference type="SMART" id="SM01360">
    <property type="entry name" value="A2M"/>
    <property type="match status" value="1"/>
</dbReference>
<evidence type="ECO:0000259" key="4">
    <source>
        <dbReference type="SMART" id="SM01359"/>
    </source>
</evidence>
<dbReference type="Pfam" id="PF00207">
    <property type="entry name" value="A2M"/>
    <property type="match status" value="1"/>
</dbReference>
<dbReference type="OrthoDB" id="9767116at2"/>
<dbReference type="InterPro" id="IPR013783">
    <property type="entry name" value="Ig-like_fold"/>
</dbReference>
<dbReference type="InterPro" id="IPR002890">
    <property type="entry name" value="MG2"/>
</dbReference>
<comment type="caution">
    <text evidence="6">The sequence shown here is derived from an EMBL/GenBank/DDBJ whole genome shotgun (WGS) entry which is preliminary data.</text>
</comment>
<comment type="similarity">
    <text evidence="1">Belongs to the protease inhibitor I39 (alpha-2-macroglobulin) family. Bacterial alpha-2-macroglobulin subfamily.</text>
</comment>
<reference evidence="6 7" key="1">
    <citation type="submission" date="2019-11" db="EMBL/GenBank/DDBJ databases">
        <title>Genome of Strain BIT-d1.</title>
        <authorList>
            <person name="Yang Y."/>
        </authorList>
    </citation>
    <scope>NUCLEOTIDE SEQUENCE [LARGE SCALE GENOMIC DNA]</scope>
    <source>
        <strain evidence="6 7">BIT-d1</strain>
    </source>
</reference>
<dbReference type="InterPro" id="IPR011625">
    <property type="entry name" value="A2M_N_BRD"/>
</dbReference>
<dbReference type="InterPro" id="IPR021868">
    <property type="entry name" value="Alpha_2_Macroglob_MG3"/>
</dbReference>
<evidence type="ECO:0000256" key="3">
    <source>
        <dbReference type="SAM" id="SignalP"/>
    </source>
</evidence>